<dbReference type="PANTHER" id="PTHR41282:SF1">
    <property type="entry name" value="CONSERVED TRANSMEMBRANE PROTEIN-RELATED"/>
    <property type="match status" value="1"/>
</dbReference>
<dbReference type="PIRSF" id="PIRSF009160">
    <property type="entry name" value="UCP009160"/>
    <property type="match status" value="1"/>
</dbReference>
<gene>
    <name evidence="2" type="ORF">GCM10023167_21970</name>
</gene>
<proteinExistence type="predicted"/>
<dbReference type="RefSeq" id="WP_101651294.1">
    <property type="nucleotide sequence ID" value="NZ_BAABGL010000017.1"/>
</dbReference>
<keyword evidence="3" id="KW-1185">Reference proteome</keyword>
<protein>
    <submittedName>
        <fullName evidence="2">Bax inhibitor-1/YccA family protein</fullName>
    </submittedName>
</protein>
<sequence length="267" mass="29067">MSNPLVRRGLEQGIQAGRSQTPAPSAEQLDQMYRMPSAERPTAPAERPMTYDDVLMKTAFCFAVLLAGAVVGWFMPILALPAAIVGLVLGLVNAFKREPNKALILLYAGIQGVFLGGISGIFEASYSGIVMQAVLATLCVFGLMFALFRFRVIRMSKGFTKFLMLAVGGYALFSIVNFVFVLATGSGGARSVEISIMGVTMPLGVLIGIVAVVLASLTLVADFQMIEDGVKHRIPERYSWTCAFSLMVTLVWLYIEILRLLSYFRSN</sequence>
<evidence type="ECO:0000313" key="2">
    <source>
        <dbReference type="EMBL" id="GAA4393181.1"/>
    </source>
</evidence>
<keyword evidence="1" id="KW-0812">Transmembrane</keyword>
<organism evidence="2 3">
    <name type="scientific">Brevibacterium pityocampae</name>
    <dbReference type="NCBI Taxonomy" id="506594"/>
    <lineage>
        <taxon>Bacteria</taxon>
        <taxon>Bacillati</taxon>
        <taxon>Actinomycetota</taxon>
        <taxon>Actinomycetes</taxon>
        <taxon>Micrococcales</taxon>
        <taxon>Brevibacteriaceae</taxon>
        <taxon>Brevibacterium</taxon>
    </lineage>
</organism>
<feature type="transmembrane region" description="Helical" evidence="1">
    <location>
        <begin position="102"/>
        <end position="122"/>
    </location>
</feature>
<reference evidence="3" key="1">
    <citation type="journal article" date="2019" name="Int. J. Syst. Evol. Microbiol.">
        <title>The Global Catalogue of Microorganisms (GCM) 10K type strain sequencing project: providing services to taxonomists for standard genome sequencing and annotation.</title>
        <authorList>
            <consortium name="The Broad Institute Genomics Platform"/>
            <consortium name="The Broad Institute Genome Sequencing Center for Infectious Disease"/>
            <person name="Wu L."/>
            <person name="Ma J."/>
        </authorList>
    </citation>
    <scope>NUCLEOTIDE SEQUENCE [LARGE SCALE GENOMIC DNA]</scope>
    <source>
        <strain evidence="3">JCM 17808</strain>
    </source>
</reference>
<evidence type="ECO:0000313" key="3">
    <source>
        <dbReference type="Proteomes" id="UP001500642"/>
    </source>
</evidence>
<dbReference type="InterPro" id="IPR010539">
    <property type="entry name" value="BaxI_1-like"/>
</dbReference>
<feature type="transmembrane region" description="Helical" evidence="1">
    <location>
        <begin position="238"/>
        <end position="255"/>
    </location>
</feature>
<dbReference type="EMBL" id="BAABGL010000017">
    <property type="protein sequence ID" value="GAA4393181.1"/>
    <property type="molecule type" value="Genomic_DNA"/>
</dbReference>
<keyword evidence="1" id="KW-0472">Membrane</keyword>
<feature type="transmembrane region" description="Helical" evidence="1">
    <location>
        <begin position="203"/>
        <end position="226"/>
    </location>
</feature>
<dbReference type="Proteomes" id="UP001500642">
    <property type="component" value="Unassembled WGS sequence"/>
</dbReference>
<feature type="transmembrane region" description="Helical" evidence="1">
    <location>
        <begin position="162"/>
        <end position="183"/>
    </location>
</feature>
<feature type="transmembrane region" description="Helical" evidence="1">
    <location>
        <begin position="77"/>
        <end position="95"/>
    </location>
</feature>
<comment type="caution">
    <text evidence="2">The sequence shown here is derived from an EMBL/GenBank/DDBJ whole genome shotgun (WGS) entry which is preliminary data.</text>
</comment>
<dbReference type="Pfam" id="PF12811">
    <property type="entry name" value="BaxI_1"/>
    <property type="match status" value="1"/>
</dbReference>
<feature type="transmembrane region" description="Helical" evidence="1">
    <location>
        <begin position="54"/>
        <end position="71"/>
    </location>
</feature>
<evidence type="ECO:0000256" key="1">
    <source>
        <dbReference type="SAM" id="Phobius"/>
    </source>
</evidence>
<name>A0ABP8JMU8_9MICO</name>
<feature type="transmembrane region" description="Helical" evidence="1">
    <location>
        <begin position="128"/>
        <end position="150"/>
    </location>
</feature>
<keyword evidence="1" id="KW-1133">Transmembrane helix</keyword>
<dbReference type="PANTHER" id="PTHR41282">
    <property type="entry name" value="CONSERVED TRANSMEMBRANE PROTEIN-RELATED"/>
    <property type="match status" value="1"/>
</dbReference>
<accession>A0ABP8JMU8</accession>